<evidence type="ECO:0000256" key="2">
    <source>
        <dbReference type="ARBA" id="ARBA00022527"/>
    </source>
</evidence>
<dbReference type="GO" id="GO:0005524">
    <property type="term" value="F:ATP binding"/>
    <property type="evidence" value="ECO:0007669"/>
    <property type="project" value="UniProtKB-KW"/>
</dbReference>
<keyword evidence="12" id="KW-1185">Reference proteome</keyword>
<proteinExistence type="predicted"/>
<accession>A0A316V8N2</accession>
<feature type="compositionally biased region" description="Polar residues" evidence="9">
    <location>
        <begin position="1112"/>
        <end position="1132"/>
    </location>
</feature>
<dbReference type="InterPro" id="IPR011009">
    <property type="entry name" value="Kinase-like_dom_sf"/>
</dbReference>
<feature type="compositionally biased region" description="Polar residues" evidence="9">
    <location>
        <begin position="472"/>
        <end position="482"/>
    </location>
</feature>
<sequence length="1300" mass="141665">MTPPKGQAISIPNQPSAQPSSSSQSRIVTPLFDPHGLGSALADSTDEEYQVLPKNDPPIAQDDRENSEKNQSASHAEEANRRGRRRRSSEFVTLQSEASHPNNAAAGTTGSMPSPAPKREESTASQSSRLWWQRGEDGGAGDMTSSEVVRTPSSSINRQRPVIDVNIRQARSRQASDGTTGSSQSPMIRSPAAAFLSSMNDSLASPPSSVISTSGGRNYSLSPSRNGNLASSTFDAIGSSMPNTRSMPGSQESAGQLGLARAAAQLYNTVQASPSLQSMSSFSGHHVTTIKPDEEGARLGPGGRYILGKTIGFGGFSTVREAWDMGEGAKTDAVDDNETKNWHRVAVKIVYSSDNDQKENIEQTAQNQASKEHSDELELWKSIPAHPNLLPLLYHERIHLDETTMANGTSKTIDFLVMPFCEGNLLTYVRLNGESLQDIRTGPSSRKNSVVDTGLERSASNRSSRDAADQSENPTTRYNRTGSGFIPHGHRSNTANDRIVSAPLSVLLARSSSLATSPASNASPGKSVGSLQTGSILRSASMRQRQASIQPSRGLPVSVAKDVLRQVAEALLCLHHKASVLHGDIKLENVLGQQWIAPHTHHPSTSSEEAMDLPFGASRKHTRSNDSDLSSNPLDPTTNVSICWRVADFGLARKIPSKEEVKGEPEGHWVPSLGHARTYGHRTSKHNQTAISQAATHLRRHSSYAGGISSAQPRSQAGSLAYAAPEIFLMPEMDDPDGVSPFAPDMWALGCVVYALFAGRLPFSDTFEPRLQNKIIQGKWDLPERLKRRTQRPEKRMKLGDTSSTTNGDTSMSRAESFGEGSHLRRQTVQQGDNRESFISGLARRATEGVPVDMSASMPSLPPRRSDAMTKSDSNQSIIIADQSELSMSQNIGEEDPMSDDETTDVDFDGKSKDRVAIRRILHGLLEPDATKRWTILQLSQDEWISGGAGTEFGSESVIAGLPSAISSERLKQPPNSDLPSSLREAIDPRPSNVAHTTIPEYDDVPELEQDNFAETHKKRSSYFSGYMDEQQGDIRRGRAPRRANVGEEPTNKSKPIAIDRSKSRSRSRVRDDTSVWGPDITPGGGFNRRQQQQQQQQEIRNSPSYEYRPQLGTSVSDTRALPTRTTRSSSVDQHHGRGRRLIKSQGGAGTGNDEHIGRKGERSESRSASGSGRGGSRSRSRSRRADLDLIMPQLSLHRSHLAHEVEDVSSREASPAPAAALHPDDHNVERTSTWKSPFRARDRLVANLKGGSGQNSSGTSTPKDRRISATEPATDQISEEHHSQNEERPWWQRGPNSKH</sequence>
<feature type="region of interest" description="Disordered" evidence="9">
    <location>
        <begin position="1"/>
        <end position="187"/>
    </location>
</feature>
<comment type="catalytic activity">
    <reaction evidence="8">
        <text>L-seryl-[protein] + ATP = O-phospho-L-seryl-[protein] + ADP + H(+)</text>
        <dbReference type="Rhea" id="RHEA:17989"/>
        <dbReference type="Rhea" id="RHEA-COMP:9863"/>
        <dbReference type="Rhea" id="RHEA-COMP:11604"/>
        <dbReference type="ChEBI" id="CHEBI:15378"/>
        <dbReference type="ChEBI" id="CHEBI:29999"/>
        <dbReference type="ChEBI" id="CHEBI:30616"/>
        <dbReference type="ChEBI" id="CHEBI:83421"/>
        <dbReference type="ChEBI" id="CHEBI:456216"/>
        <dbReference type="EC" id="2.7.11.1"/>
    </reaction>
</comment>
<dbReference type="Gene3D" id="1.10.510.10">
    <property type="entry name" value="Transferase(Phosphotransferase) domain 1"/>
    <property type="match status" value="2"/>
</dbReference>
<evidence type="ECO:0000256" key="7">
    <source>
        <dbReference type="ARBA" id="ARBA00047899"/>
    </source>
</evidence>
<dbReference type="PROSITE" id="PS50011">
    <property type="entry name" value="PROTEIN_KINASE_DOM"/>
    <property type="match status" value="1"/>
</dbReference>
<feature type="region of interest" description="Disordered" evidence="9">
    <location>
        <begin position="786"/>
        <end position="874"/>
    </location>
</feature>
<name>A0A316V8N2_9BASI</name>
<evidence type="ECO:0000256" key="5">
    <source>
        <dbReference type="ARBA" id="ARBA00022777"/>
    </source>
</evidence>
<dbReference type="SMART" id="SM00220">
    <property type="entry name" value="S_TKc"/>
    <property type="match status" value="1"/>
</dbReference>
<evidence type="ECO:0000256" key="6">
    <source>
        <dbReference type="ARBA" id="ARBA00022840"/>
    </source>
</evidence>
<feature type="compositionally biased region" description="Basic and acidic residues" evidence="9">
    <location>
        <begin position="1202"/>
        <end position="1211"/>
    </location>
</feature>
<dbReference type="InterPro" id="IPR000719">
    <property type="entry name" value="Prot_kinase_dom"/>
</dbReference>
<feature type="compositionally biased region" description="Polar residues" evidence="9">
    <location>
        <begin position="90"/>
        <end position="112"/>
    </location>
</feature>
<feature type="region of interest" description="Disordered" evidence="9">
    <location>
        <begin position="207"/>
        <end position="226"/>
    </location>
</feature>
<dbReference type="InParanoid" id="A0A316V8N2"/>
<dbReference type="GO" id="GO:0035556">
    <property type="term" value="P:intracellular signal transduction"/>
    <property type="evidence" value="ECO:0007669"/>
    <property type="project" value="TreeGrafter"/>
</dbReference>
<keyword evidence="2" id="KW-0723">Serine/threonine-protein kinase</keyword>
<feature type="compositionally biased region" description="Low complexity" evidence="9">
    <location>
        <begin position="800"/>
        <end position="813"/>
    </location>
</feature>
<keyword evidence="6" id="KW-0067">ATP-binding</keyword>
<keyword evidence="4" id="KW-0547">Nucleotide-binding</keyword>
<feature type="compositionally biased region" description="Polar residues" evidence="9">
    <location>
        <begin position="143"/>
        <end position="158"/>
    </location>
</feature>
<protein>
    <recommendedName>
        <fullName evidence="1">non-specific serine/threonine protein kinase</fullName>
        <ecNumber evidence="1">2.7.11.1</ecNumber>
    </recommendedName>
</protein>
<evidence type="ECO:0000256" key="9">
    <source>
        <dbReference type="SAM" id="MobiDB-lite"/>
    </source>
</evidence>
<evidence type="ECO:0000259" key="10">
    <source>
        <dbReference type="PROSITE" id="PS50011"/>
    </source>
</evidence>
<dbReference type="PANTHER" id="PTHR24343:SF551">
    <property type="entry name" value="PROTEIN KINASE DOMAIN-CONTAINING PROTEIN"/>
    <property type="match status" value="1"/>
</dbReference>
<feature type="region of interest" description="Disordered" evidence="9">
    <location>
        <begin position="1020"/>
        <end position="1300"/>
    </location>
</feature>
<gene>
    <name evidence="11" type="ORF">FA14DRAFT_192898</name>
</gene>
<dbReference type="Proteomes" id="UP000245771">
    <property type="component" value="Unassembled WGS sequence"/>
</dbReference>
<evidence type="ECO:0000256" key="1">
    <source>
        <dbReference type="ARBA" id="ARBA00012513"/>
    </source>
</evidence>
<keyword evidence="3" id="KW-0808">Transferase</keyword>
<evidence type="ECO:0000256" key="3">
    <source>
        <dbReference type="ARBA" id="ARBA00022679"/>
    </source>
</evidence>
<evidence type="ECO:0000313" key="11">
    <source>
        <dbReference type="EMBL" id="PWN31845.1"/>
    </source>
</evidence>
<evidence type="ECO:0000313" key="12">
    <source>
        <dbReference type="Proteomes" id="UP000245771"/>
    </source>
</evidence>
<dbReference type="RefSeq" id="XP_025352147.1">
    <property type="nucleotide sequence ID" value="XM_025501965.1"/>
</dbReference>
<organism evidence="11 12">
    <name type="scientific">Meira miltonrushii</name>
    <dbReference type="NCBI Taxonomy" id="1280837"/>
    <lineage>
        <taxon>Eukaryota</taxon>
        <taxon>Fungi</taxon>
        <taxon>Dikarya</taxon>
        <taxon>Basidiomycota</taxon>
        <taxon>Ustilaginomycotina</taxon>
        <taxon>Exobasidiomycetes</taxon>
        <taxon>Exobasidiales</taxon>
        <taxon>Brachybasidiaceae</taxon>
        <taxon>Meira</taxon>
    </lineage>
</organism>
<dbReference type="GeneID" id="37023746"/>
<feature type="compositionally biased region" description="Basic and acidic residues" evidence="9">
    <location>
        <begin position="786"/>
        <end position="799"/>
    </location>
</feature>
<feature type="compositionally biased region" description="Polar residues" evidence="9">
    <location>
        <begin position="172"/>
        <end position="187"/>
    </location>
</feature>
<dbReference type="PANTHER" id="PTHR24343">
    <property type="entry name" value="SERINE/THREONINE KINASE"/>
    <property type="match status" value="1"/>
</dbReference>
<dbReference type="EC" id="2.7.11.1" evidence="1"/>
<feature type="compositionally biased region" description="Low complexity" evidence="9">
    <location>
        <begin position="9"/>
        <end position="27"/>
    </location>
</feature>
<evidence type="ECO:0000256" key="4">
    <source>
        <dbReference type="ARBA" id="ARBA00022741"/>
    </source>
</evidence>
<feature type="compositionally biased region" description="Basic and acidic residues" evidence="9">
    <location>
        <begin position="1153"/>
        <end position="1166"/>
    </location>
</feature>
<reference evidence="11 12" key="1">
    <citation type="journal article" date="2018" name="Mol. Biol. Evol.">
        <title>Broad Genomic Sampling Reveals a Smut Pathogenic Ancestry of the Fungal Clade Ustilaginomycotina.</title>
        <authorList>
            <person name="Kijpornyongpan T."/>
            <person name="Mondo S.J."/>
            <person name="Barry K."/>
            <person name="Sandor L."/>
            <person name="Lee J."/>
            <person name="Lipzen A."/>
            <person name="Pangilinan J."/>
            <person name="LaButti K."/>
            <person name="Hainaut M."/>
            <person name="Henrissat B."/>
            <person name="Grigoriev I.V."/>
            <person name="Spatafora J.W."/>
            <person name="Aime M.C."/>
        </authorList>
    </citation>
    <scope>NUCLEOTIDE SEQUENCE [LARGE SCALE GENOMIC DNA]</scope>
    <source>
        <strain evidence="11 12">MCA 3882</strain>
    </source>
</reference>
<dbReference type="SUPFAM" id="SSF56112">
    <property type="entry name" value="Protein kinase-like (PK-like)"/>
    <property type="match status" value="1"/>
</dbReference>
<feature type="region of interest" description="Disordered" evidence="9">
    <location>
        <begin position="438"/>
        <end position="494"/>
    </location>
</feature>
<dbReference type="OrthoDB" id="4062651at2759"/>
<feature type="compositionally biased region" description="Basic and acidic residues" evidence="9">
    <location>
        <begin position="1058"/>
        <end position="1074"/>
    </location>
</feature>
<dbReference type="GO" id="GO:0004674">
    <property type="term" value="F:protein serine/threonine kinase activity"/>
    <property type="evidence" value="ECO:0007669"/>
    <property type="project" value="UniProtKB-KW"/>
</dbReference>
<feature type="domain" description="Protein kinase" evidence="10">
    <location>
        <begin position="305"/>
        <end position="945"/>
    </location>
</feature>
<dbReference type="EMBL" id="KZ819607">
    <property type="protein sequence ID" value="PWN31845.1"/>
    <property type="molecule type" value="Genomic_DNA"/>
</dbReference>
<evidence type="ECO:0000256" key="8">
    <source>
        <dbReference type="ARBA" id="ARBA00048679"/>
    </source>
</evidence>
<comment type="catalytic activity">
    <reaction evidence="7">
        <text>L-threonyl-[protein] + ATP = O-phospho-L-threonyl-[protein] + ADP + H(+)</text>
        <dbReference type="Rhea" id="RHEA:46608"/>
        <dbReference type="Rhea" id="RHEA-COMP:11060"/>
        <dbReference type="Rhea" id="RHEA-COMP:11605"/>
        <dbReference type="ChEBI" id="CHEBI:15378"/>
        <dbReference type="ChEBI" id="CHEBI:30013"/>
        <dbReference type="ChEBI" id="CHEBI:30616"/>
        <dbReference type="ChEBI" id="CHEBI:61977"/>
        <dbReference type="ChEBI" id="CHEBI:456216"/>
        <dbReference type="EC" id="2.7.11.1"/>
    </reaction>
</comment>
<feature type="compositionally biased region" description="Basic and acidic residues" evidence="9">
    <location>
        <begin position="1279"/>
        <end position="1291"/>
    </location>
</feature>
<keyword evidence="5 11" id="KW-0418">Kinase</keyword>
<feature type="compositionally biased region" description="Polar residues" evidence="9">
    <location>
        <begin position="442"/>
        <end position="451"/>
    </location>
</feature>
<feature type="region of interest" description="Disordered" evidence="9">
    <location>
        <begin position="966"/>
        <end position="1007"/>
    </location>
</feature>